<accession>A0AAV4CS36</accession>
<dbReference type="Proteomes" id="UP000735302">
    <property type="component" value="Unassembled WGS sequence"/>
</dbReference>
<evidence type="ECO:0000313" key="1">
    <source>
        <dbReference type="EMBL" id="GFO34649.1"/>
    </source>
</evidence>
<dbReference type="AlphaFoldDB" id="A0AAV4CS36"/>
<proteinExistence type="predicted"/>
<organism evidence="1 2">
    <name type="scientific">Plakobranchus ocellatus</name>
    <dbReference type="NCBI Taxonomy" id="259542"/>
    <lineage>
        <taxon>Eukaryota</taxon>
        <taxon>Metazoa</taxon>
        <taxon>Spiralia</taxon>
        <taxon>Lophotrochozoa</taxon>
        <taxon>Mollusca</taxon>
        <taxon>Gastropoda</taxon>
        <taxon>Heterobranchia</taxon>
        <taxon>Euthyneura</taxon>
        <taxon>Panpulmonata</taxon>
        <taxon>Sacoglossa</taxon>
        <taxon>Placobranchoidea</taxon>
        <taxon>Plakobranchidae</taxon>
        <taxon>Plakobranchus</taxon>
    </lineage>
</organism>
<gene>
    <name evidence="1" type="ORF">PoB_006115400</name>
</gene>
<sequence length="100" mass="11453">MCGQLYNVQATGHLRSVARHLMVCRTRARQRRWAYAHDRMIPADIRACSLVIMSPTPKSLCNIANTSDFDVNLNLLGPALALKFRPHFHGQRTWRLPSRV</sequence>
<comment type="caution">
    <text evidence="1">The sequence shown here is derived from an EMBL/GenBank/DDBJ whole genome shotgun (WGS) entry which is preliminary data.</text>
</comment>
<keyword evidence="2" id="KW-1185">Reference proteome</keyword>
<protein>
    <submittedName>
        <fullName evidence="1">Uncharacterized protein</fullName>
    </submittedName>
</protein>
<reference evidence="1 2" key="1">
    <citation type="journal article" date="2021" name="Elife">
        <title>Chloroplast acquisition without the gene transfer in kleptoplastic sea slugs, Plakobranchus ocellatus.</title>
        <authorList>
            <person name="Maeda T."/>
            <person name="Takahashi S."/>
            <person name="Yoshida T."/>
            <person name="Shimamura S."/>
            <person name="Takaki Y."/>
            <person name="Nagai Y."/>
            <person name="Toyoda A."/>
            <person name="Suzuki Y."/>
            <person name="Arimoto A."/>
            <person name="Ishii H."/>
            <person name="Satoh N."/>
            <person name="Nishiyama T."/>
            <person name="Hasebe M."/>
            <person name="Maruyama T."/>
            <person name="Minagawa J."/>
            <person name="Obokata J."/>
            <person name="Shigenobu S."/>
        </authorList>
    </citation>
    <scope>NUCLEOTIDE SEQUENCE [LARGE SCALE GENOMIC DNA]</scope>
</reference>
<evidence type="ECO:0000313" key="2">
    <source>
        <dbReference type="Proteomes" id="UP000735302"/>
    </source>
</evidence>
<name>A0AAV4CS36_9GAST</name>
<dbReference type="EMBL" id="BLXT01006926">
    <property type="protein sequence ID" value="GFO34649.1"/>
    <property type="molecule type" value="Genomic_DNA"/>
</dbReference>